<dbReference type="HOGENOM" id="CLU_098106_7_1_1"/>
<dbReference type="PANTHER" id="PTHR31374:SF198">
    <property type="entry name" value="AUXIN-RESPONSIVE PROTEIN SAUR72"/>
    <property type="match status" value="1"/>
</dbReference>
<sequence length="149" mass="16960">MKELIRRLSRLNSPQSLCRSDSGDRSPLMEGSKVCCPEIQLLKDHRKNAKNRQKICWKKEPKSSRKVMEMCVPVLVGEEMESFAVSANVFNHPVFSELLKRSAQVYGYDHVGVLRIPCNVGVFRQIMEVLEESGGSDDVIFRLGELHLL</sequence>
<dbReference type="OMA" id="EREYGHE"/>
<protein>
    <recommendedName>
        <fullName evidence="4">Auxin-responsive protein</fullName>
    </recommendedName>
</protein>
<dbReference type="AlphaFoldDB" id="U5CMX0"/>
<name>U5CMX0_AMBTC</name>
<organism evidence="2 3">
    <name type="scientific">Amborella trichopoda</name>
    <dbReference type="NCBI Taxonomy" id="13333"/>
    <lineage>
        <taxon>Eukaryota</taxon>
        <taxon>Viridiplantae</taxon>
        <taxon>Streptophyta</taxon>
        <taxon>Embryophyta</taxon>
        <taxon>Tracheophyta</taxon>
        <taxon>Spermatophyta</taxon>
        <taxon>Magnoliopsida</taxon>
        <taxon>Amborellales</taxon>
        <taxon>Amborellaceae</taxon>
        <taxon>Amborella</taxon>
    </lineage>
</organism>
<reference evidence="3" key="1">
    <citation type="journal article" date="2013" name="Science">
        <title>The Amborella genome and the evolution of flowering plants.</title>
        <authorList>
            <consortium name="Amborella Genome Project"/>
        </authorList>
    </citation>
    <scope>NUCLEOTIDE SEQUENCE [LARGE SCALE GENOMIC DNA]</scope>
</reference>
<dbReference type="Proteomes" id="UP000017836">
    <property type="component" value="Unassembled WGS sequence"/>
</dbReference>
<dbReference type="EMBL" id="KI392534">
    <property type="protein sequence ID" value="ERN14496.1"/>
    <property type="molecule type" value="Genomic_DNA"/>
</dbReference>
<comment type="similarity">
    <text evidence="1">Belongs to the ARG7 family.</text>
</comment>
<dbReference type="GO" id="GO:0009733">
    <property type="term" value="P:response to auxin"/>
    <property type="evidence" value="ECO:0007669"/>
    <property type="project" value="InterPro"/>
</dbReference>
<evidence type="ECO:0000313" key="3">
    <source>
        <dbReference type="Proteomes" id="UP000017836"/>
    </source>
</evidence>
<dbReference type="Pfam" id="PF02519">
    <property type="entry name" value="Auxin_inducible"/>
    <property type="match status" value="1"/>
</dbReference>
<dbReference type="Gramene" id="ERN14496">
    <property type="protein sequence ID" value="ERN14496"/>
    <property type="gene ID" value="AMTR_s00174p00064310"/>
</dbReference>
<dbReference type="InterPro" id="IPR003676">
    <property type="entry name" value="SAUR_fam"/>
</dbReference>
<dbReference type="OrthoDB" id="838391at2759"/>
<gene>
    <name evidence="2" type="ORF">AMTR_s00174p00064310</name>
</gene>
<evidence type="ECO:0000256" key="1">
    <source>
        <dbReference type="ARBA" id="ARBA00006974"/>
    </source>
</evidence>
<proteinExistence type="inferred from homology"/>
<accession>U5CMX0</accession>
<evidence type="ECO:0000313" key="2">
    <source>
        <dbReference type="EMBL" id="ERN14496.1"/>
    </source>
</evidence>
<evidence type="ECO:0008006" key="4">
    <source>
        <dbReference type="Google" id="ProtNLM"/>
    </source>
</evidence>
<keyword evidence="3" id="KW-1185">Reference proteome</keyword>
<dbReference type="KEGG" id="atr:18442752"/>
<dbReference type="PANTHER" id="PTHR31374">
    <property type="entry name" value="AUXIN-INDUCED PROTEIN-LIKE-RELATED"/>
    <property type="match status" value="1"/>
</dbReference>